<feature type="transmembrane region" description="Helical" evidence="1">
    <location>
        <begin position="204"/>
        <end position="222"/>
    </location>
</feature>
<feature type="transmembrane region" description="Helical" evidence="1">
    <location>
        <begin position="139"/>
        <end position="159"/>
    </location>
</feature>
<dbReference type="InterPro" id="IPR043128">
    <property type="entry name" value="Rev_trsase/Diguanyl_cyclase"/>
</dbReference>
<dbReference type="SUPFAM" id="SSF141868">
    <property type="entry name" value="EAL domain-like"/>
    <property type="match status" value="1"/>
</dbReference>
<accession>A0A2M9BG76</accession>
<gene>
    <name evidence="4" type="ORF">CLV56_1157</name>
</gene>
<dbReference type="CDD" id="cd01948">
    <property type="entry name" value="EAL"/>
    <property type="match status" value="1"/>
</dbReference>
<dbReference type="InterPro" id="IPR035919">
    <property type="entry name" value="EAL_sf"/>
</dbReference>
<dbReference type="InterPro" id="IPR001633">
    <property type="entry name" value="EAL_dom"/>
</dbReference>
<reference evidence="4 5" key="1">
    <citation type="submission" date="2017-11" db="EMBL/GenBank/DDBJ databases">
        <title>Genomic Encyclopedia of Archaeal and Bacterial Type Strains, Phase II (KMG-II): From Individual Species to Whole Genera.</title>
        <authorList>
            <person name="Goeker M."/>
        </authorList>
    </citation>
    <scope>NUCLEOTIDE SEQUENCE [LARGE SCALE GENOMIC DNA]</scope>
    <source>
        <strain evidence="4 5">DSM 27763</strain>
    </source>
</reference>
<dbReference type="NCBIfam" id="TIGR00254">
    <property type="entry name" value="GGDEF"/>
    <property type="match status" value="1"/>
</dbReference>
<evidence type="ECO:0000313" key="5">
    <source>
        <dbReference type="Proteomes" id="UP000230842"/>
    </source>
</evidence>
<dbReference type="PROSITE" id="PS51257">
    <property type="entry name" value="PROKAR_LIPOPROTEIN"/>
    <property type="match status" value="1"/>
</dbReference>
<evidence type="ECO:0000259" key="3">
    <source>
        <dbReference type="PROSITE" id="PS50887"/>
    </source>
</evidence>
<feature type="transmembrane region" description="Helical" evidence="1">
    <location>
        <begin position="179"/>
        <end position="197"/>
    </location>
</feature>
<evidence type="ECO:0000259" key="2">
    <source>
        <dbReference type="PROSITE" id="PS50883"/>
    </source>
</evidence>
<keyword evidence="5" id="KW-1185">Reference proteome</keyword>
<dbReference type="SMART" id="SM00267">
    <property type="entry name" value="GGDEF"/>
    <property type="match status" value="1"/>
</dbReference>
<feature type="transmembrane region" description="Helical" evidence="1">
    <location>
        <begin position="72"/>
        <end position="98"/>
    </location>
</feature>
<dbReference type="Gene3D" id="3.20.20.450">
    <property type="entry name" value="EAL domain"/>
    <property type="match status" value="1"/>
</dbReference>
<dbReference type="Pfam" id="PF00563">
    <property type="entry name" value="EAL"/>
    <property type="match status" value="1"/>
</dbReference>
<proteinExistence type="predicted"/>
<dbReference type="PROSITE" id="PS50887">
    <property type="entry name" value="GGDEF"/>
    <property type="match status" value="1"/>
</dbReference>
<dbReference type="SUPFAM" id="SSF55073">
    <property type="entry name" value="Nucleotide cyclase"/>
    <property type="match status" value="1"/>
</dbReference>
<dbReference type="PANTHER" id="PTHR44757">
    <property type="entry name" value="DIGUANYLATE CYCLASE DGCP"/>
    <property type="match status" value="1"/>
</dbReference>
<feature type="transmembrane region" description="Helical" evidence="1">
    <location>
        <begin position="110"/>
        <end position="127"/>
    </location>
</feature>
<feature type="domain" description="GGDEF" evidence="3">
    <location>
        <begin position="359"/>
        <end position="491"/>
    </location>
</feature>
<comment type="caution">
    <text evidence="4">The sequence shown here is derived from an EMBL/GenBank/DDBJ whole genome shotgun (WGS) entry which is preliminary data.</text>
</comment>
<feature type="domain" description="EAL" evidence="2">
    <location>
        <begin position="500"/>
        <end position="757"/>
    </location>
</feature>
<dbReference type="Gene3D" id="3.30.70.270">
    <property type="match status" value="1"/>
</dbReference>
<dbReference type="PANTHER" id="PTHR44757:SF2">
    <property type="entry name" value="BIOFILM ARCHITECTURE MAINTENANCE PROTEIN MBAA"/>
    <property type="match status" value="1"/>
</dbReference>
<sequence length="762" mass="82019">MARAMRRRLGTAITGILVCLALAACLTAVVAVPNEGWEQAWWWWAAVPVVALASAAPLYLGRDQVVGAEASVLLFLSLTLPWPQALVVWTVGVVAARLLVNPQGRRVHDVALAVVCGAVAVGVVAVLDTSRTFGVQEVVAVVLAFSAYFALGVAVVGLGEGGGAVVGSARRRVWEVGTLYGVFFGVAAMGYVCVLLYRAVSGWALLAVAPALVIVLVAVNGVTRQRETARRLDVLFRTARALHSAASEDQILEIIDAGVRRLGDPTESGLWTTMPQGDEVRRLFITGDQVCWLVVAPMPGTPDATLSLAEAIASIAQQAEEALSRMRMNRDLEEAAEHDPLTGLVNRAVFLDTLAATEGRRAVLFCDLDGFKKVNDRFGHPSGDAALVRIARRLSDGLPDDVCVARLGGDEFAILVTGDDAQARSVVVAEQVRELVARPIRAEQATLAISVSIGIAYDAGPDHVDDLLRNADIAMYEGKRTGRDRTVVYEPAMGTQRLRSLELAERLAAAISDKRLRVVYQPIVSASTGGLLAVEALARWTEDGEVVSPEEFIPLAESADLIEQLGELVLDLVRADVPQLSRALPDGTTIAVNMSARQLGTPRFLDAVERTRVRLAPFSLTLEVTETEVISEDTLASGVLDTLRAGGIEVAVDDFGIGFSSMERLMRLPVDTLKLDRIFSAEVDADRRRAEFLASMLQMAAALRLRTVVEGIERRSQVEVIESLVSAQEFEALAMQGYLFGGPMSPSTLVRWAAEQRRRSAH</sequence>
<keyword evidence="1" id="KW-0472">Membrane</keyword>
<dbReference type="InterPro" id="IPR000160">
    <property type="entry name" value="GGDEF_dom"/>
</dbReference>
<dbReference type="Pfam" id="PF00990">
    <property type="entry name" value="GGDEF"/>
    <property type="match status" value="1"/>
</dbReference>
<organism evidence="4 5">
    <name type="scientific">Mumia flava</name>
    <dbReference type="NCBI Taxonomy" id="1348852"/>
    <lineage>
        <taxon>Bacteria</taxon>
        <taxon>Bacillati</taxon>
        <taxon>Actinomycetota</taxon>
        <taxon>Actinomycetes</taxon>
        <taxon>Propionibacteriales</taxon>
        <taxon>Nocardioidaceae</taxon>
        <taxon>Mumia</taxon>
    </lineage>
</organism>
<evidence type="ECO:0000313" key="4">
    <source>
        <dbReference type="EMBL" id="PJJ56939.1"/>
    </source>
</evidence>
<feature type="transmembrane region" description="Helical" evidence="1">
    <location>
        <begin position="41"/>
        <end position="60"/>
    </location>
</feature>
<name>A0A2M9BG76_9ACTN</name>
<keyword evidence="1" id="KW-0812">Transmembrane</keyword>
<dbReference type="AlphaFoldDB" id="A0A2M9BG76"/>
<dbReference type="PROSITE" id="PS50883">
    <property type="entry name" value="EAL"/>
    <property type="match status" value="1"/>
</dbReference>
<keyword evidence="1" id="KW-1133">Transmembrane helix</keyword>
<evidence type="ECO:0000256" key="1">
    <source>
        <dbReference type="SAM" id="Phobius"/>
    </source>
</evidence>
<dbReference type="EMBL" id="PGEZ01000001">
    <property type="protein sequence ID" value="PJJ56939.1"/>
    <property type="molecule type" value="Genomic_DNA"/>
</dbReference>
<dbReference type="Proteomes" id="UP000230842">
    <property type="component" value="Unassembled WGS sequence"/>
</dbReference>
<dbReference type="InterPro" id="IPR052155">
    <property type="entry name" value="Biofilm_reg_signaling"/>
</dbReference>
<dbReference type="CDD" id="cd01949">
    <property type="entry name" value="GGDEF"/>
    <property type="match status" value="1"/>
</dbReference>
<dbReference type="SMART" id="SM00052">
    <property type="entry name" value="EAL"/>
    <property type="match status" value="1"/>
</dbReference>
<dbReference type="InterPro" id="IPR029787">
    <property type="entry name" value="Nucleotide_cyclase"/>
</dbReference>
<protein>
    <submittedName>
        <fullName evidence="4">Diguanylate cyclase (GGDEF)-like protein</fullName>
    </submittedName>
</protein>